<reference evidence="2" key="2">
    <citation type="submission" date="2018-03" db="EMBL/GenBank/DDBJ databases">
        <title>The Triticum urartu genome reveals the dynamic nature of wheat genome evolution.</title>
        <authorList>
            <person name="Ling H."/>
            <person name="Ma B."/>
            <person name="Shi X."/>
            <person name="Liu H."/>
            <person name="Dong L."/>
            <person name="Sun H."/>
            <person name="Cao Y."/>
            <person name="Gao Q."/>
            <person name="Zheng S."/>
            <person name="Li Y."/>
            <person name="Yu Y."/>
            <person name="Du H."/>
            <person name="Qi M."/>
            <person name="Li Y."/>
            <person name="Yu H."/>
            <person name="Cui Y."/>
            <person name="Wang N."/>
            <person name="Chen C."/>
            <person name="Wu H."/>
            <person name="Zhao Y."/>
            <person name="Zhang J."/>
            <person name="Li Y."/>
            <person name="Zhou W."/>
            <person name="Zhang B."/>
            <person name="Hu W."/>
            <person name="Eijk M."/>
            <person name="Tang J."/>
            <person name="Witsenboer H."/>
            <person name="Zhao S."/>
            <person name="Li Z."/>
            <person name="Zhang A."/>
            <person name="Wang D."/>
            <person name="Liang C."/>
        </authorList>
    </citation>
    <scope>NUCLEOTIDE SEQUENCE [LARGE SCALE GENOMIC DNA]</scope>
    <source>
        <strain evidence="2">cv. G1812</strain>
    </source>
</reference>
<accession>A0A8R7Q934</accession>
<evidence type="ECO:0000313" key="2">
    <source>
        <dbReference type="EnsemblPlants" id="TuG1812G0400003212.01.T05"/>
    </source>
</evidence>
<gene>
    <name evidence="2" type="primary">LOC125552746</name>
</gene>
<reference evidence="3" key="1">
    <citation type="journal article" date="2013" name="Nature">
        <title>Draft genome of the wheat A-genome progenitor Triticum urartu.</title>
        <authorList>
            <person name="Ling H.Q."/>
            <person name="Zhao S."/>
            <person name="Liu D."/>
            <person name="Wang J."/>
            <person name="Sun H."/>
            <person name="Zhang C."/>
            <person name="Fan H."/>
            <person name="Li D."/>
            <person name="Dong L."/>
            <person name="Tao Y."/>
            <person name="Gao C."/>
            <person name="Wu H."/>
            <person name="Li Y."/>
            <person name="Cui Y."/>
            <person name="Guo X."/>
            <person name="Zheng S."/>
            <person name="Wang B."/>
            <person name="Yu K."/>
            <person name="Liang Q."/>
            <person name="Yang W."/>
            <person name="Lou X."/>
            <person name="Chen J."/>
            <person name="Feng M."/>
            <person name="Jian J."/>
            <person name="Zhang X."/>
            <person name="Luo G."/>
            <person name="Jiang Y."/>
            <person name="Liu J."/>
            <person name="Wang Z."/>
            <person name="Sha Y."/>
            <person name="Zhang B."/>
            <person name="Wu H."/>
            <person name="Tang D."/>
            <person name="Shen Q."/>
            <person name="Xue P."/>
            <person name="Zou S."/>
            <person name="Wang X."/>
            <person name="Liu X."/>
            <person name="Wang F."/>
            <person name="Yang Y."/>
            <person name="An X."/>
            <person name="Dong Z."/>
            <person name="Zhang K."/>
            <person name="Zhang X."/>
            <person name="Luo M.C."/>
            <person name="Dvorak J."/>
            <person name="Tong Y."/>
            <person name="Wang J."/>
            <person name="Yang H."/>
            <person name="Li Z."/>
            <person name="Wang D."/>
            <person name="Zhang A."/>
            <person name="Wang J."/>
        </authorList>
    </citation>
    <scope>NUCLEOTIDE SEQUENCE</scope>
    <source>
        <strain evidence="3">cv. G1812</strain>
    </source>
</reference>
<feature type="region of interest" description="Disordered" evidence="1">
    <location>
        <begin position="1"/>
        <end position="98"/>
    </location>
</feature>
<dbReference type="EnsemblPlants" id="TuG1812G0400003212.01.T05">
    <property type="protein sequence ID" value="TuG1812G0400003212.01.T05"/>
    <property type="gene ID" value="TuG1812G0400003212.01"/>
</dbReference>
<organism evidence="2 3">
    <name type="scientific">Triticum urartu</name>
    <name type="common">Red wild einkorn</name>
    <name type="synonym">Crithodium urartu</name>
    <dbReference type="NCBI Taxonomy" id="4572"/>
    <lineage>
        <taxon>Eukaryota</taxon>
        <taxon>Viridiplantae</taxon>
        <taxon>Streptophyta</taxon>
        <taxon>Embryophyta</taxon>
        <taxon>Tracheophyta</taxon>
        <taxon>Spermatophyta</taxon>
        <taxon>Magnoliopsida</taxon>
        <taxon>Liliopsida</taxon>
        <taxon>Poales</taxon>
        <taxon>Poaceae</taxon>
        <taxon>BOP clade</taxon>
        <taxon>Pooideae</taxon>
        <taxon>Triticodae</taxon>
        <taxon>Triticeae</taxon>
        <taxon>Triticinae</taxon>
        <taxon>Triticum</taxon>
    </lineage>
</organism>
<name>A0A8R7Q934_TRIUA</name>
<evidence type="ECO:0000256" key="1">
    <source>
        <dbReference type="SAM" id="MobiDB-lite"/>
    </source>
</evidence>
<dbReference type="Proteomes" id="UP000015106">
    <property type="component" value="Chromosome 4"/>
</dbReference>
<protein>
    <submittedName>
        <fullName evidence="2">Uncharacterized protein</fullName>
    </submittedName>
</protein>
<reference evidence="2" key="3">
    <citation type="submission" date="2022-06" db="UniProtKB">
        <authorList>
            <consortium name="EnsemblPlants"/>
        </authorList>
    </citation>
    <scope>IDENTIFICATION</scope>
</reference>
<evidence type="ECO:0000313" key="3">
    <source>
        <dbReference type="Proteomes" id="UP000015106"/>
    </source>
</evidence>
<proteinExistence type="predicted"/>
<keyword evidence="3" id="KW-1185">Reference proteome</keyword>
<dbReference type="AlphaFoldDB" id="A0A8R7Q934"/>
<sequence>ASTPLPLPTPLQQRNTPTPPPRRQPAGSTAGETSHGSVPTGREAAAGGRRHQRERDPYHHTGPHPQLRHLRHLPPPGKKGERNCVEGHGTSYQQDSGYYRDHKGWSVLSSLLIPSFGLLKIN</sequence>
<feature type="compositionally biased region" description="Polar residues" evidence="1">
    <location>
        <begin position="26"/>
        <end position="37"/>
    </location>
</feature>
<dbReference type="Gramene" id="TuG1812G0400003212.01.T05">
    <property type="protein sequence ID" value="TuG1812G0400003212.01.T05"/>
    <property type="gene ID" value="TuG1812G0400003212.01"/>
</dbReference>